<keyword evidence="2" id="KW-0862">Zinc</keyword>
<dbReference type="SUPFAM" id="SSF55920">
    <property type="entry name" value="Creatinase/aminopeptidase"/>
    <property type="match status" value="2"/>
</dbReference>
<feature type="transmembrane region" description="Helical" evidence="4">
    <location>
        <begin position="196"/>
        <end position="215"/>
    </location>
</feature>
<keyword evidence="1 3" id="KW-0863">Zinc-finger</keyword>
<reference evidence="6 7" key="1">
    <citation type="journal article" date="2018" name="Sci. Rep.">
        <title>Comparative analysis of the Pocillopora damicornis genome highlights role of immune system in coral evolution.</title>
        <authorList>
            <person name="Cunning R."/>
            <person name="Bay R.A."/>
            <person name="Gillette P."/>
            <person name="Baker A.C."/>
            <person name="Traylor-Knowles N."/>
        </authorList>
    </citation>
    <scope>NUCLEOTIDE SEQUENCE [LARGE SCALE GENOMIC DNA]</scope>
    <source>
        <strain evidence="6">RSMAS</strain>
        <tissue evidence="6">Whole animal</tissue>
    </source>
</reference>
<dbReference type="OrthoDB" id="3209743at2759"/>
<evidence type="ECO:0000256" key="3">
    <source>
        <dbReference type="PROSITE-ProRule" id="PRU01357"/>
    </source>
</evidence>
<keyword evidence="4" id="KW-1133">Transmembrane helix</keyword>
<dbReference type="GO" id="GO:0008270">
    <property type="term" value="F:zinc ion binding"/>
    <property type="evidence" value="ECO:0007669"/>
    <property type="project" value="UniProtKB-KW"/>
</dbReference>
<keyword evidence="1 3" id="KW-0479">Metal-binding</keyword>
<name>A0A3M6U775_POCDA</name>
<dbReference type="PANTHER" id="PTHR43330:SF7">
    <property type="entry name" value="METHIONINE AMINOPEPTIDASE 1"/>
    <property type="match status" value="1"/>
</dbReference>
<keyword evidence="4" id="KW-0812">Transmembrane</keyword>
<evidence type="ECO:0000256" key="1">
    <source>
        <dbReference type="ARBA" id="ARBA00022771"/>
    </source>
</evidence>
<gene>
    <name evidence="6" type="ORF">pdam_00013340</name>
</gene>
<feature type="non-terminal residue" evidence="6">
    <location>
        <position position="428"/>
    </location>
</feature>
<comment type="similarity">
    <text evidence="3">Belongs to the peptidase M24A family. Methionine aminopeptidase type 1 subfamily.</text>
</comment>
<proteinExistence type="inferred from homology"/>
<dbReference type="InterPro" id="IPR000994">
    <property type="entry name" value="Pept_M24"/>
</dbReference>
<sequence length="428" mass="48004">MAAVAIRTCESPGCQQPAKLQCPTCIKLGIQGSFFCAQDCFKQNWSEHRKVHKSAKAADDNNKPVTYNPWPGYRFTGKLKPWPQPSVLIYNCTNTRKSLQGERSLITSRNLTMQRMISSNPQLSIEYSSWNRSVNEVICHGIPDTRPLEDGDLLNIDITIYYNGFHGDLNETFSIGEDRGQQTTNGSTLVSTMKQMATVMLAITVLIIILFCILVKPGVKYREIGNIIQKYAQAHGYAVVKSDDFNMFSLQDGKRSAQFEQTLLVTETECDILTIRPDDNGRPHFLSQMSCRHSMSQDGIEFYRSGNMIPNKNSENDGTLPDVHRDDFNMFSLQDGKRSAQFEQTLLVTETGCDILTIRPDDNGRPHFLSQIIGTVLSTTELRNLGSFHVSQSAEVLQVQFVLNAEFAGLHKLAVCSPLGRIYNIAIN</sequence>
<dbReference type="Gene3D" id="3.90.230.10">
    <property type="entry name" value="Creatinase/methionine aminopeptidase superfamily"/>
    <property type="match status" value="3"/>
</dbReference>
<dbReference type="InterPro" id="IPR031615">
    <property type="entry name" value="Zfn-C6H2"/>
</dbReference>
<dbReference type="GO" id="GO:0005829">
    <property type="term" value="C:cytosol"/>
    <property type="evidence" value="ECO:0007669"/>
    <property type="project" value="TreeGrafter"/>
</dbReference>
<dbReference type="EMBL" id="RCHS01002141">
    <property type="protein sequence ID" value="RMX49436.1"/>
    <property type="molecule type" value="Genomic_DNA"/>
</dbReference>
<dbReference type="Pfam" id="PF15801">
    <property type="entry name" value="zf-C6H2"/>
    <property type="match status" value="1"/>
</dbReference>
<dbReference type="InterPro" id="IPR036005">
    <property type="entry name" value="Creatinase/aminopeptidase-like"/>
</dbReference>
<keyword evidence="4" id="KW-0472">Membrane</keyword>
<dbReference type="Proteomes" id="UP000275408">
    <property type="component" value="Unassembled WGS sequence"/>
</dbReference>
<feature type="domain" description="C6H2-type" evidence="5">
    <location>
        <begin position="6"/>
        <end position="59"/>
    </location>
</feature>
<dbReference type="STRING" id="46731.A0A3M6U775"/>
<dbReference type="InterPro" id="IPR001714">
    <property type="entry name" value="Pept_M24_MAP"/>
</dbReference>
<evidence type="ECO:0000259" key="5">
    <source>
        <dbReference type="PROSITE" id="PS52013"/>
    </source>
</evidence>
<evidence type="ECO:0000313" key="7">
    <source>
        <dbReference type="Proteomes" id="UP000275408"/>
    </source>
</evidence>
<protein>
    <recommendedName>
        <fullName evidence="5">C6H2-type domain-containing protein</fullName>
    </recommendedName>
</protein>
<dbReference type="PRINTS" id="PR00599">
    <property type="entry name" value="MAPEPTIDASE"/>
</dbReference>
<dbReference type="PROSITE" id="PS52013">
    <property type="entry name" value="ZF_C6H2"/>
    <property type="match status" value="1"/>
</dbReference>
<evidence type="ECO:0000256" key="2">
    <source>
        <dbReference type="ARBA" id="ARBA00022833"/>
    </source>
</evidence>
<organism evidence="6 7">
    <name type="scientific">Pocillopora damicornis</name>
    <name type="common">Cauliflower coral</name>
    <name type="synonym">Millepora damicornis</name>
    <dbReference type="NCBI Taxonomy" id="46731"/>
    <lineage>
        <taxon>Eukaryota</taxon>
        <taxon>Metazoa</taxon>
        <taxon>Cnidaria</taxon>
        <taxon>Anthozoa</taxon>
        <taxon>Hexacorallia</taxon>
        <taxon>Scleractinia</taxon>
        <taxon>Astrocoeniina</taxon>
        <taxon>Pocilloporidae</taxon>
        <taxon>Pocillopora</taxon>
    </lineage>
</organism>
<dbReference type="GO" id="GO:0070006">
    <property type="term" value="F:metalloaminopeptidase activity"/>
    <property type="evidence" value="ECO:0007669"/>
    <property type="project" value="TreeGrafter"/>
</dbReference>
<accession>A0A3M6U775</accession>
<evidence type="ECO:0000313" key="6">
    <source>
        <dbReference type="EMBL" id="RMX49436.1"/>
    </source>
</evidence>
<comment type="caution">
    <text evidence="6">The sequence shown here is derived from an EMBL/GenBank/DDBJ whole genome shotgun (WGS) entry which is preliminary data.</text>
</comment>
<keyword evidence="7" id="KW-1185">Reference proteome</keyword>
<dbReference type="PANTHER" id="PTHR43330">
    <property type="entry name" value="METHIONINE AMINOPEPTIDASE"/>
    <property type="match status" value="1"/>
</dbReference>
<dbReference type="AlphaFoldDB" id="A0A3M6U775"/>
<evidence type="ECO:0000256" key="4">
    <source>
        <dbReference type="SAM" id="Phobius"/>
    </source>
</evidence>
<dbReference type="Pfam" id="PF00557">
    <property type="entry name" value="Peptidase_M24"/>
    <property type="match status" value="1"/>
</dbReference>